<dbReference type="Proteomes" id="UP000183812">
    <property type="component" value="Unassembled WGS sequence"/>
</dbReference>
<dbReference type="PANTHER" id="PTHR21047:SF2">
    <property type="entry name" value="THYMIDINE DIPHOSPHO-4-KETO-RHAMNOSE 3,5-EPIMERASE"/>
    <property type="match status" value="1"/>
</dbReference>
<dbReference type="GO" id="GO:0008830">
    <property type="term" value="F:dTDP-4-dehydrorhamnose 3,5-epimerase activity"/>
    <property type="evidence" value="ECO:0007669"/>
    <property type="project" value="UniProtKB-UniRule"/>
</dbReference>
<evidence type="ECO:0000256" key="5">
    <source>
        <dbReference type="PIRSR" id="PIRSR600888-1"/>
    </source>
</evidence>
<comment type="function">
    <text evidence="2 7">Catalyzes the epimerization of the C3' and C5'positions of dTDP-6-deoxy-D-xylo-4-hexulose, forming dTDP-6-deoxy-L-lyxo-4-hexulose.</text>
</comment>
<evidence type="ECO:0000256" key="2">
    <source>
        <dbReference type="ARBA" id="ARBA00001997"/>
    </source>
</evidence>
<evidence type="ECO:0000256" key="3">
    <source>
        <dbReference type="ARBA" id="ARBA00012098"/>
    </source>
</evidence>
<dbReference type="AlphaFoldDB" id="A0A1G7QC51"/>
<evidence type="ECO:0000313" key="8">
    <source>
        <dbReference type="EMBL" id="SDF96074.1"/>
    </source>
</evidence>
<evidence type="ECO:0000256" key="7">
    <source>
        <dbReference type="RuleBase" id="RU364069"/>
    </source>
</evidence>
<reference evidence="8 9" key="1">
    <citation type="submission" date="2016-10" db="EMBL/GenBank/DDBJ databases">
        <authorList>
            <person name="de Groot N.N."/>
        </authorList>
    </citation>
    <scope>NUCLEOTIDE SEQUENCE [LARGE SCALE GENOMIC DNA]</scope>
    <source>
        <strain evidence="9">DSM 938 / 37b4</strain>
    </source>
</reference>
<organism evidence="8 9">
    <name type="scientific">Rhodobacter capsulatus</name>
    <name type="common">Rhodopseudomonas capsulata</name>
    <dbReference type="NCBI Taxonomy" id="1061"/>
    <lineage>
        <taxon>Bacteria</taxon>
        <taxon>Pseudomonadati</taxon>
        <taxon>Pseudomonadota</taxon>
        <taxon>Alphaproteobacteria</taxon>
        <taxon>Rhodobacterales</taxon>
        <taxon>Rhodobacter group</taxon>
        <taxon>Rhodobacter</taxon>
    </lineage>
</organism>
<name>A0A1G7QC51_RHOCA</name>
<dbReference type="GO" id="GO:0000271">
    <property type="term" value="P:polysaccharide biosynthetic process"/>
    <property type="evidence" value="ECO:0007669"/>
    <property type="project" value="TreeGrafter"/>
</dbReference>
<accession>A0A1G7QC51</accession>
<comment type="catalytic activity">
    <reaction evidence="1 7">
        <text>dTDP-4-dehydro-6-deoxy-alpha-D-glucose = dTDP-4-dehydro-beta-L-rhamnose</text>
        <dbReference type="Rhea" id="RHEA:16969"/>
        <dbReference type="ChEBI" id="CHEBI:57649"/>
        <dbReference type="ChEBI" id="CHEBI:62830"/>
        <dbReference type="EC" id="5.1.3.13"/>
    </reaction>
</comment>
<comment type="subunit">
    <text evidence="7">Homodimer.</text>
</comment>
<dbReference type="UniPathway" id="UPA00124"/>
<dbReference type="InterPro" id="IPR014710">
    <property type="entry name" value="RmlC-like_jellyroll"/>
</dbReference>
<dbReference type="CDD" id="cd00438">
    <property type="entry name" value="cupin_RmlC"/>
    <property type="match status" value="1"/>
</dbReference>
<dbReference type="Pfam" id="PF00908">
    <property type="entry name" value="dTDP_sugar_isom"/>
    <property type="match status" value="1"/>
</dbReference>
<keyword evidence="7" id="KW-0413">Isomerase</keyword>
<dbReference type="NCBIfam" id="TIGR01221">
    <property type="entry name" value="rmlC"/>
    <property type="match status" value="1"/>
</dbReference>
<proteinExistence type="inferred from homology"/>
<dbReference type="GO" id="GO:0005829">
    <property type="term" value="C:cytosol"/>
    <property type="evidence" value="ECO:0007669"/>
    <property type="project" value="TreeGrafter"/>
</dbReference>
<comment type="pathway">
    <text evidence="7">Carbohydrate biosynthesis; dTDP-L-rhamnose biosynthesis.</text>
</comment>
<evidence type="ECO:0000313" key="9">
    <source>
        <dbReference type="Proteomes" id="UP000183812"/>
    </source>
</evidence>
<evidence type="ECO:0000256" key="6">
    <source>
        <dbReference type="PIRSR" id="PIRSR600888-3"/>
    </source>
</evidence>
<protein>
    <recommendedName>
        <fullName evidence="4 7">dTDP-4-dehydrorhamnose 3,5-epimerase</fullName>
        <ecNumber evidence="3 7">5.1.3.13</ecNumber>
    </recommendedName>
    <alternativeName>
        <fullName evidence="7">Thymidine diphospho-4-keto-rhamnose 3,5-epimerase</fullName>
    </alternativeName>
</protein>
<dbReference type="OrthoDB" id="9800680at2"/>
<dbReference type="RefSeq" id="WP_074555827.1">
    <property type="nucleotide sequence ID" value="NZ_FNAY01000023.1"/>
</dbReference>
<dbReference type="GO" id="GO:0019305">
    <property type="term" value="P:dTDP-rhamnose biosynthetic process"/>
    <property type="evidence" value="ECO:0007669"/>
    <property type="project" value="UniProtKB-UniRule"/>
</dbReference>
<feature type="active site" description="Proton acceptor" evidence="5">
    <location>
        <position position="62"/>
    </location>
</feature>
<evidence type="ECO:0000256" key="4">
    <source>
        <dbReference type="ARBA" id="ARBA00019595"/>
    </source>
</evidence>
<dbReference type="InterPro" id="IPR000888">
    <property type="entry name" value="RmlC-like"/>
</dbReference>
<dbReference type="InterPro" id="IPR011051">
    <property type="entry name" value="RmlC_Cupin_sf"/>
</dbReference>
<evidence type="ECO:0000256" key="1">
    <source>
        <dbReference type="ARBA" id="ARBA00001298"/>
    </source>
</evidence>
<dbReference type="EC" id="5.1.3.13" evidence="3 7"/>
<dbReference type="SUPFAM" id="SSF51182">
    <property type="entry name" value="RmlC-like cupins"/>
    <property type="match status" value="1"/>
</dbReference>
<feature type="active site" description="Proton donor" evidence="5">
    <location>
        <position position="132"/>
    </location>
</feature>
<dbReference type="PANTHER" id="PTHR21047">
    <property type="entry name" value="DTDP-6-DEOXY-D-GLUCOSE-3,5 EPIMERASE"/>
    <property type="match status" value="1"/>
</dbReference>
<dbReference type="Gene3D" id="2.60.120.10">
    <property type="entry name" value="Jelly Rolls"/>
    <property type="match status" value="1"/>
</dbReference>
<feature type="site" description="Participates in a stacking interaction with the thymidine ring of dTDP-4-oxo-6-deoxyglucose" evidence="6">
    <location>
        <position position="138"/>
    </location>
</feature>
<comment type="similarity">
    <text evidence="7">Belongs to the dTDP-4-dehydrorhamnose 3,5-epimerase family.</text>
</comment>
<sequence>MLVEDTPLAGVKLITPRRFGDHRGFFSESYSAKALAEHGIDTVFVQDNHSLSMTPGTIRGLHFQTPPHAQDKLVRCGKGCLFDVVVDIRKGSPTYGQWFGAELSFENGRQLLVPKGFAHGFVTRAPETEIIYKCSDYYHPETEGALIWNDPDIGIDWGMGDLEPVLSAKDAVAGRIADFDSAFTWQG</sequence>
<gene>
    <name evidence="8" type="ORF">SAMN04244550_03170</name>
</gene>
<dbReference type="EMBL" id="FNAY01000023">
    <property type="protein sequence ID" value="SDF96074.1"/>
    <property type="molecule type" value="Genomic_DNA"/>
</dbReference>